<dbReference type="PANTHER" id="PTHR45033:SF2">
    <property type="entry name" value="ZINC-TYPE ALCOHOL DEHYDROGENASE-LIKE PROTEIN C1773.06C"/>
    <property type="match status" value="1"/>
</dbReference>
<dbReference type="Pfam" id="PF00067">
    <property type="entry name" value="p450"/>
    <property type="match status" value="1"/>
</dbReference>
<evidence type="ECO:0000313" key="7">
    <source>
        <dbReference type="Proteomes" id="UP000830671"/>
    </source>
</evidence>
<dbReference type="PROSITE" id="PS00086">
    <property type="entry name" value="CYTOCHROME_P450"/>
    <property type="match status" value="1"/>
</dbReference>
<sequence>MLGARMGVEFAIGVNTRQTNSAVIVKGTEAMNVPSSPYSDFGNITGILTNPQSSLLIETCMSRKAIRRVAVVTGGGRGCGLAFAQGLAEAGADVAIFDLIDPEPSAFEELSSTNGVKAKAYVVDVTSISSLEKAFAAVAADFDGKLDIFVACAGVNKNVEFLDTEEADFDRLYGVNCKGLYFSAKMAAKAMIANGTKCGSIIFVASIASYMAIRSQRSTAYCGTKGAVRAMVAPIAAELNKYGIRVNSISPGYVRTEMTAPFPDLLEGWKDEIMNGRVAEPDDIKGACVFLASDASKYCQGSDILVDGGVTKCHSVTTLHVNNMRNHNEVIDDTELGADVLSITITTAACLSLVASRAVDLHIVSSTFMTRRLSLIFGFLDLIAMGLFANLLAIAAEESLKILLVAPLATLSIYFFFNIFLHPLRKVPGPRKATISPLWLWYHSYIGDETTSIEALHRFYGPVVRIGPNDVDISDGAALAPIYSEKGGFLKTTCYSNFDFDGHPTIFSALDPAHRALRSKAVVSMFSPASIRKEGDQILRSCVDRLMAHIENAAASGKPVNMLNMGRCLALDAVTEYLLGKTYGGIAELEASRSTRDSSSLSASEFVDTFVAVGRFFLLPSWIFHALEWALPKLFPDQKVDQSMELVTKFCDQVVAEADLEKDQTYQARLLRAGISEEEAAVQCMDLMFAGTDSTGMNFGAICWHLAQSPSIYQKLKDELALPEVSQADPQTLPYLRGVVREGLRMSMANPTRLPRVVPPSGFTFASKMPSGETVTFEFPGGTWIGCAPFSLHFNDAVFPNPHEFQPERWLEPSEEMLRDAIPFGLGPRQCIARNLASSELFWAVRALGISGVLDGARTTGLMKDGIIVDEWFNSKVPGHAIELIWESSTNSEYLGIGLGDSPSPLIVKLCYEGERGQRLIEFVFTSKLSFGLARVARVAGPASRPQFYVSTRTYGPKRTKPGQNPDEKVGEYGTMRPQLCNSWISSVLAPTASKTVKTAQGQDDGPQRSRIHTHLPPRKAGVTARKPYLPYSLLSKPQPSMNRRWILTGQRGFEKSLKYEENVPQADKLAAHEVLVELHGASLNYRELAIADTTGTAAIAGVIRQHVVPGSDGAGIVKAIGSAVTAFKTGDHVVTHLAPKQAERCGDYELPVYQDIVEGLGQTIDGTLQSEGRFTESGLLHVPTSLGWPEAATLTCSGLTAWNALFGLKGREPRSGTWVLVQGTGGVSIAALQLAVAAGATVVATTSSAEKEERLKALGASYTISYRDNPEDWGVKTRNFTPNQAGFDIVVDVAGNESLSQSLTAVKTNGVVVSAGLVGGKAEAVPMLAALMRPCIVRGVILGSRAQFQDMIQFIEEKNVKPVIDDKIFELAEAKAAYARLKEKKHFSKIAIKIDH</sequence>
<dbReference type="SMART" id="SM00829">
    <property type="entry name" value="PKS_ER"/>
    <property type="match status" value="1"/>
</dbReference>
<dbReference type="GO" id="GO:0005506">
    <property type="term" value="F:iron ion binding"/>
    <property type="evidence" value="ECO:0007669"/>
    <property type="project" value="InterPro"/>
</dbReference>
<dbReference type="GO" id="GO:0004497">
    <property type="term" value="F:monooxygenase activity"/>
    <property type="evidence" value="ECO:0007669"/>
    <property type="project" value="InterPro"/>
</dbReference>
<dbReference type="SUPFAM" id="SSF51735">
    <property type="entry name" value="NAD(P)-binding Rossmann-fold domains"/>
    <property type="match status" value="2"/>
</dbReference>
<dbReference type="CDD" id="cd11062">
    <property type="entry name" value="CYP58-like"/>
    <property type="match status" value="1"/>
</dbReference>
<dbReference type="RefSeq" id="XP_049143573.1">
    <property type="nucleotide sequence ID" value="XM_049286430.1"/>
</dbReference>
<dbReference type="InterPro" id="IPR052711">
    <property type="entry name" value="Zinc_ADH-like"/>
</dbReference>
<accession>A0A9Q8SR03</accession>
<proteinExistence type="predicted"/>
<evidence type="ECO:0000256" key="1">
    <source>
        <dbReference type="ARBA" id="ARBA00022723"/>
    </source>
</evidence>
<dbReference type="InterPro" id="IPR020843">
    <property type="entry name" value="ER"/>
</dbReference>
<dbReference type="GeneID" id="73341440"/>
<feature type="transmembrane region" description="Helical" evidence="4">
    <location>
        <begin position="402"/>
        <end position="421"/>
    </location>
</feature>
<keyword evidence="2" id="KW-0521">NADP</keyword>
<dbReference type="InterPro" id="IPR017972">
    <property type="entry name" value="Cyt_P450_CS"/>
</dbReference>
<keyword evidence="7" id="KW-1185">Reference proteome</keyword>
<gene>
    <name evidence="6" type="ORF">CLUP02_07435</name>
</gene>
<dbReference type="InterPro" id="IPR002347">
    <property type="entry name" value="SDR_fam"/>
</dbReference>
<dbReference type="InterPro" id="IPR020904">
    <property type="entry name" value="Sc_DH/Rdtase_CS"/>
</dbReference>
<dbReference type="GO" id="GO:0020037">
    <property type="term" value="F:heme binding"/>
    <property type="evidence" value="ECO:0007669"/>
    <property type="project" value="InterPro"/>
</dbReference>
<dbReference type="Gene3D" id="1.10.630.10">
    <property type="entry name" value="Cytochrome P450"/>
    <property type="match status" value="1"/>
</dbReference>
<dbReference type="InterPro" id="IPR013149">
    <property type="entry name" value="ADH-like_C"/>
</dbReference>
<keyword evidence="3" id="KW-0408">Iron</keyword>
<keyword evidence="4" id="KW-0472">Membrane</keyword>
<dbReference type="PROSITE" id="PS00061">
    <property type="entry name" value="ADH_SHORT"/>
    <property type="match status" value="1"/>
</dbReference>
<dbReference type="InterPro" id="IPR036291">
    <property type="entry name" value="NAD(P)-bd_dom_sf"/>
</dbReference>
<dbReference type="Gene3D" id="3.40.50.720">
    <property type="entry name" value="NAD(P)-binding Rossmann-like Domain"/>
    <property type="match status" value="2"/>
</dbReference>
<dbReference type="Pfam" id="PF08240">
    <property type="entry name" value="ADH_N"/>
    <property type="match status" value="1"/>
</dbReference>
<evidence type="ECO:0000256" key="3">
    <source>
        <dbReference type="ARBA" id="ARBA00023004"/>
    </source>
</evidence>
<keyword evidence="4" id="KW-0812">Transmembrane</keyword>
<evidence type="ECO:0000313" key="6">
    <source>
        <dbReference type="EMBL" id="UQC81949.1"/>
    </source>
</evidence>
<protein>
    <submittedName>
        <fullName evidence="6">Cytochrome P450</fullName>
    </submittedName>
</protein>
<dbReference type="KEGG" id="clup:CLUP02_07435"/>
<keyword evidence="1" id="KW-0479">Metal-binding</keyword>
<dbReference type="EMBL" id="CP019476">
    <property type="protein sequence ID" value="UQC81949.1"/>
    <property type="molecule type" value="Genomic_DNA"/>
</dbReference>
<dbReference type="CDD" id="cd08276">
    <property type="entry name" value="MDR7"/>
    <property type="match status" value="1"/>
</dbReference>
<dbReference type="Proteomes" id="UP000830671">
    <property type="component" value="Chromosome 4"/>
</dbReference>
<evidence type="ECO:0000256" key="4">
    <source>
        <dbReference type="SAM" id="Phobius"/>
    </source>
</evidence>
<dbReference type="GO" id="GO:0016705">
    <property type="term" value="F:oxidoreductase activity, acting on paired donors, with incorporation or reduction of molecular oxygen"/>
    <property type="evidence" value="ECO:0007669"/>
    <property type="project" value="InterPro"/>
</dbReference>
<dbReference type="Gene3D" id="3.90.180.10">
    <property type="entry name" value="Medium-chain alcohol dehydrogenases, catalytic domain"/>
    <property type="match status" value="1"/>
</dbReference>
<dbReference type="InterPro" id="IPR001128">
    <property type="entry name" value="Cyt_P450"/>
</dbReference>
<dbReference type="InterPro" id="IPR036396">
    <property type="entry name" value="Cyt_P450_sf"/>
</dbReference>
<organism evidence="6 7">
    <name type="scientific">Colletotrichum lupini</name>
    <dbReference type="NCBI Taxonomy" id="145971"/>
    <lineage>
        <taxon>Eukaryota</taxon>
        <taxon>Fungi</taxon>
        <taxon>Dikarya</taxon>
        <taxon>Ascomycota</taxon>
        <taxon>Pezizomycotina</taxon>
        <taxon>Sordariomycetes</taxon>
        <taxon>Hypocreomycetidae</taxon>
        <taxon>Glomerellales</taxon>
        <taxon>Glomerellaceae</taxon>
        <taxon>Colletotrichum</taxon>
        <taxon>Colletotrichum acutatum species complex</taxon>
    </lineage>
</organism>
<dbReference type="FunFam" id="3.40.50.720:FF:000084">
    <property type="entry name" value="Short-chain dehydrogenase reductase"/>
    <property type="match status" value="1"/>
</dbReference>
<dbReference type="PRINTS" id="PR00081">
    <property type="entry name" value="GDHRDH"/>
</dbReference>
<dbReference type="Pfam" id="PF13561">
    <property type="entry name" value="adh_short_C2"/>
    <property type="match status" value="1"/>
</dbReference>
<feature type="transmembrane region" description="Helical" evidence="4">
    <location>
        <begin position="375"/>
        <end position="396"/>
    </location>
</feature>
<evidence type="ECO:0000259" key="5">
    <source>
        <dbReference type="SMART" id="SM00829"/>
    </source>
</evidence>
<name>A0A9Q8SR03_9PEZI</name>
<dbReference type="InterPro" id="IPR013154">
    <property type="entry name" value="ADH-like_N"/>
</dbReference>
<dbReference type="Pfam" id="PF00107">
    <property type="entry name" value="ADH_zinc_N"/>
    <property type="match status" value="1"/>
</dbReference>
<dbReference type="InterPro" id="IPR011032">
    <property type="entry name" value="GroES-like_sf"/>
</dbReference>
<dbReference type="PANTHER" id="PTHR45033">
    <property type="match status" value="1"/>
</dbReference>
<dbReference type="SUPFAM" id="SSF50129">
    <property type="entry name" value="GroES-like"/>
    <property type="match status" value="1"/>
</dbReference>
<keyword evidence="4" id="KW-1133">Transmembrane helix</keyword>
<dbReference type="SUPFAM" id="SSF48264">
    <property type="entry name" value="Cytochrome P450"/>
    <property type="match status" value="1"/>
</dbReference>
<feature type="domain" description="Enoyl reductase (ER)" evidence="5">
    <location>
        <begin position="1053"/>
        <end position="1393"/>
    </location>
</feature>
<evidence type="ECO:0000256" key="2">
    <source>
        <dbReference type="ARBA" id="ARBA00022857"/>
    </source>
</evidence>
<reference evidence="6" key="1">
    <citation type="journal article" date="2021" name="Mol. Plant Microbe Interact.">
        <title>Complete Genome Sequence of the Plant-Pathogenic Fungus Colletotrichum lupini.</title>
        <authorList>
            <person name="Baroncelli R."/>
            <person name="Pensec F."/>
            <person name="Da Lio D."/>
            <person name="Boufleur T."/>
            <person name="Vicente I."/>
            <person name="Sarrocco S."/>
            <person name="Picot A."/>
            <person name="Baraldi E."/>
            <person name="Sukno S."/>
            <person name="Thon M."/>
            <person name="Le Floch G."/>
        </authorList>
    </citation>
    <scope>NUCLEOTIDE SEQUENCE</scope>
    <source>
        <strain evidence="6">IMI 504893</strain>
    </source>
</reference>